<evidence type="ECO:0000259" key="6">
    <source>
        <dbReference type="SMART" id="SM00415"/>
    </source>
</evidence>
<comment type="similarity">
    <text evidence="2 5">Belongs to the HSF family.</text>
</comment>
<reference evidence="7" key="1">
    <citation type="submission" date="2022-07" db="EMBL/GenBank/DDBJ databases">
        <title>Phylogenomic reconstructions and comparative analyses of Kickxellomycotina fungi.</title>
        <authorList>
            <person name="Reynolds N.K."/>
            <person name="Stajich J.E."/>
            <person name="Barry K."/>
            <person name="Grigoriev I.V."/>
            <person name="Crous P."/>
            <person name="Smith M.E."/>
        </authorList>
    </citation>
    <scope>NUCLEOTIDE SEQUENCE</scope>
    <source>
        <strain evidence="7">RSA 861</strain>
    </source>
</reference>
<evidence type="ECO:0000256" key="2">
    <source>
        <dbReference type="ARBA" id="ARBA00006403"/>
    </source>
</evidence>
<gene>
    <name evidence="7" type="ORF">IWQ60_006606</name>
</gene>
<name>A0A9W8A3I5_9FUNG</name>
<protein>
    <recommendedName>
        <fullName evidence="6">HSF-type DNA-binding domain-containing protein</fullName>
    </recommendedName>
</protein>
<dbReference type="PANTHER" id="PTHR10015">
    <property type="entry name" value="HEAT SHOCK TRANSCRIPTION FACTOR"/>
    <property type="match status" value="1"/>
</dbReference>
<dbReference type="InterPro" id="IPR036388">
    <property type="entry name" value="WH-like_DNA-bd_sf"/>
</dbReference>
<feature type="domain" description="HSF-type DNA-binding" evidence="6">
    <location>
        <begin position="18"/>
        <end position="120"/>
    </location>
</feature>
<dbReference type="GO" id="GO:0043565">
    <property type="term" value="F:sequence-specific DNA binding"/>
    <property type="evidence" value="ECO:0007669"/>
    <property type="project" value="InterPro"/>
</dbReference>
<dbReference type="GO" id="GO:0003700">
    <property type="term" value="F:DNA-binding transcription factor activity"/>
    <property type="evidence" value="ECO:0007669"/>
    <property type="project" value="InterPro"/>
</dbReference>
<dbReference type="InterPro" id="IPR036390">
    <property type="entry name" value="WH_DNA-bd_sf"/>
</dbReference>
<comment type="caution">
    <text evidence="7">The sequence shown here is derived from an EMBL/GenBank/DDBJ whole genome shotgun (WGS) entry which is preliminary data.</text>
</comment>
<dbReference type="EMBL" id="JANBPT010000402">
    <property type="protein sequence ID" value="KAJ1922101.1"/>
    <property type="molecule type" value="Genomic_DNA"/>
</dbReference>
<evidence type="ECO:0000256" key="3">
    <source>
        <dbReference type="ARBA" id="ARBA00023125"/>
    </source>
</evidence>
<evidence type="ECO:0000256" key="4">
    <source>
        <dbReference type="ARBA" id="ARBA00023242"/>
    </source>
</evidence>
<dbReference type="InterPro" id="IPR000232">
    <property type="entry name" value="HSF_DNA-bd"/>
</dbReference>
<dbReference type="GO" id="GO:0005634">
    <property type="term" value="C:nucleus"/>
    <property type="evidence" value="ECO:0007669"/>
    <property type="project" value="UniProtKB-SubCell"/>
</dbReference>
<dbReference type="Gene3D" id="1.10.10.10">
    <property type="entry name" value="Winged helix-like DNA-binding domain superfamily/Winged helix DNA-binding domain"/>
    <property type="match status" value="1"/>
</dbReference>
<dbReference type="OrthoDB" id="60033at2759"/>
<keyword evidence="8" id="KW-1185">Reference proteome</keyword>
<sequence length="197" mass="22469">MSDPTLSPKGQALASRKSKTLFPEKLYCILESEEHMDCIWWNDKGTGFCVDRSRINHSTFLANHFKTDKKESFERQLRGYDFKLLIDNRKSKDRGKLVAGYSHPCFIRGSPHLLSQVKNLGNYRKTKMRQEAKKAKSQLLVQTAPTIFSSSPDMNYAGSVFELWFAILTIYPHGSDPTSIRPGPGYPIANSHLHDPY</sequence>
<evidence type="ECO:0000256" key="1">
    <source>
        <dbReference type="ARBA" id="ARBA00004123"/>
    </source>
</evidence>
<dbReference type="AlphaFoldDB" id="A0A9W8A3I5"/>
<comment type="subcellular location">
    <subcellularLocation>
        <location evidence="1">Nucleus</location>
    </subcellularLocation>
</comment>
<dbReference type="Pfam" id="PF00447">
    <property type="entry name" value="HSF_DNA-bind"/>
    <property type="match status" value="1"/>
</dbReference>
<dbReference type="PANTHER" id="PTHR10015:SF427">
    <property type="entry name" value="HEAT SHOCK FACTOR PROTEIN"/>
    <property type="match status" value="1"/>
</dbReference>
<dbReference type="SUPFAM" id="SSF46785">
    <property type="entry name" value="Winged helix' DNA-binding domain"/>
    <property type="match status" value="1"/>
</dbReference>
<proteinExistence type="inferred from homology"/>
<keyword evidence="3" id="KW-0238">DNA-binding</keyword>
<dbReference type="SMART" id="SM00415">
    <property type="entry name" value="HSF"/>
    <property type="match status" value="1"/>
</dbReference>
<evidence type="ECO:0000313" key="7">
    <source>
        <dbReference type="EMBL" id="KAJ1922101.1"/>
    </source>
</evidence>
<organism evidence="7 8">
    <name type="scientific">Tieghemiomyces parasiticus</name>
    <dbReference type="NCBI Taxonomy" id="78921"/>
    <lineage>
        <taxon>Eukaryota</taxon>
        <taxon>Fungi</taxon>
        <taxon>Fungi incertae sedis</taxon>
        <taxon>Zoopagomycota</taxon>
        <taxon>Kickxellomycotina</taxon>
        <taxon>Dimargaritomycetes</taxon>
        <taxon>Dimargaritales</taxon>
        <taxon>Dimargaritaceae</taxon>
        <taxon>Tieghemiomyces</taxon>
    </lineage>
</organism>
<evidence type="ECO:0000256" key="5">
    <source>
        <dbReference type="RuleBase" id="RU004020"/>
    </source>
</evidence>
<accession>A0A9W8A3I5</accession>
<evidence type="ECO:0000313" key="8">
    <source>
        <dbReference type="Proteomes" id="UP001150569"/>
    </source>
</evidence>
<dbReference type="Proteomes" id="UP001150569">
    <property type="component" value="Unassembled WGS sequence"/>
</dbReference>
<keyword evidence="4" id="KW-0539">Nucleus</keyword>